<name>A0A6S6S8P1_9BACT</name>
<dbReference type="AlphaFoldDB" id="A0A6S6S8P1"/>
<evidence type="ECO:0000313" key="1">
    <source>
        <dbReference type="EMBL" id="CAA6806182.1"/>
    </source>
</evidence>
<proteinExistence type="predicted"/>
<reference evidence="1" key="1">
    <citation type="submission" date="2020-01" db="EMBL/GenBank/DDBJ databases">
        <authorList>
            <person name="Meier V. D."/>
            <person name="Meier V D."/>
        </authorList>
    </citation>
    <scope>NUCLEOTIDE SEQUENCE</scope>
    <source>
        <strain evidence="1">HLG_WM_MAG_01</strain>
    </source>
</reference>
<dbReference type="EMBL" id="CACVAS010000040">
    <property type="protein sequence ID" value="CAA6806182.1"/>
    <property type="molecule type" value="Genomic_DNA"/>
</dbReference>
<gene>
    <name evidence="1" type="ORF">HELGO_WM33720</name>
</gene>
<accession>A0A6S6S8P1</accession>
<sequence length="258" mass="29638">MKKKLLIGIVLCYTQLSAINLEVCTREPAICNDIQRNMDNLRSSDKKSRLRSIVQLSRIIGVLPTKDNKEVQKKLDEKIQQYSSIFGGKFFEVLAKKNCNGRIYFVEARFDNFYNVHFTEREPNQILIDNNIIKFDNEQYTIPQSSINKYTSSLEGIYVVPVKQQHRTQNIDTQVVANSFCLTGILNLRTSNSPYKVIQSINESYTLRDLGREKSIKIRDKNGNLFTSKVILVEAVHPNGIMIEGYISANSKYQKPCN</sequence>
<protein>
    <submittedName>
        <fullName evidence="1">Uncharacterized protein</fullName>
    </submittedName>
</protein>
<organism evidence="1">
    <name type="scientific">uncultured Sulfurovum sp</name>
    <dbReference type="NCBI Taxonomy" id="269237"/>
    <lineage>
        <taxon>Bacteria</taxon>
        <taxon>Pseudomonadati</taxon>
        <taxon>Campylobacterota</taxon>
        <taxon>Epsilonproteobacteria</taxon>
        <taxon>Campylobacterales</taxon>
        <taxon>Sulfurovaceae</taxon>
        <taxon>Sulfurovum</taxon>
        <taxon>environmental samples</taxon>
    </lineage>
</organism>